<dbReference type="GeneID" id="9591870"/>
<keyword evidence="2" id="KW-1185">Reference proteome</keyword>
<dbReference type="HOGENOM" id="CLU_1202370_0_0_1"/>
<evidence type="ECO:0008006" key="3">
    <source>
        <dbReference type="Google" id="ProtNLM"/>
    </source>
</evidence>
<accession>D8QFW9</accession>
<proteinExistence type="predicted"/>
<dbReference type="InParanoid" id="D8QFW9"/>
<dbReference type="Proteomes" id="UP000007431">
    <property type="component" value="Unassembled WGS sequence"/>
</dbReference>
<gene>
    <name evidence="1" type="ORF">SCHCODRAFT_17343</name>
</gene>
<reference evidence="1 2" key="1">
    <citation type="journal article" date="2010" name="Nat. Biotechnol.">
        <title>Genome sequence of the model mushroom Schizophyllum commune.</title>
        <authorList>
            <person name="Ohm R.A."/>
            <person name="de Jong J.F."/>
            <person name="Lugones L.G."/>
            <person name="Aerts A."/>
            <person name="Kothe E."/>
            <person name="Stajich J.E."/>
            <person name="de Vries R.P."/>
            <person name="Record E."/>
            <person name="Levasseur A."/>
            <person name="Baker S.E."/>
            <person name="Bartholomew K.A."/>
            <person name="Coutinho P.M."/>
            <person name="Erdmann S."/>
            <person name="Fowler T.J."/>
            <person name="Gathman A.C."/>
            <person name="Lombard V."/>
            <person name="Henrissat B."/>
            <person name="Knabe N."/>
            <person name="Kuees U."/>
            <person name="Lilly W.W."/>
            <person name="Lindquist E."/>
            <person name="Lucas S."/>
            <person name="Magnuson J.K."/>
            <person name="Piumi F."/>
            <person name="Raudaskoski M."/>
            <person name="Salamov A."/>
            <person name="Schmutz J."/>
            <person name="Schwarze F.W.M.R."/>
            <person name="vanKuyk P.A."/>
            <person name="Horton J.S."/>
            <person name="Grigoriev I.V."/>
            <person name="Woesten H.A.B."/>
        </authorList>
    </citation>
    <scope>NUCLEOTIDE SEQUENCE [LARGE SCALE GENOMIC DNA]</scope>
    <source>
        <strain evidence="2">H4-8 / FGSC 9210</strain>
    </source>
</reference>
<dbReference type="EMBL" id="GL377311">
    <property type="protein sequence ID" value="EFI93196.1"/>
    <property type="molecule type" value="Genomic_DNA"/>
</dbReference>
<evidence type="ECO:0000313" key="2">
    <source>
        <dbReference type="Proteomes" id="UP000007431"/>
    </source>
</evidence>
<evidence type="ECO:0000313" key="1">
    <source>
        <dbReference type="EMBL" id="EFI93196.1"/>
    </source>
</evidence>
<organism evidence="2">
    <name type="scientific">Schizophyllum commune (strain H4-8 / FGSC 9210)</name>
    <name type="common">Split gill fungus</name>
    <dbReference type="NCBI Taxonomy" id="578458"/>
    <lineage>
        <taxon>Eukaryota</taxon>
        <taxon>Fungi</taxon>
        <taxon>Dikarya</taxon>
        <taxon>Basidiomycota</taxon>
        <taxon>Agaricomycotina</taxon>
        <taxon>Agaricomycetes</taxon>
        <taxon>Agaricomycetidae</taxon>
        <taxon>Agaricales</taxon>
        <taxon>Schizophyllaceae</taxon>
        <taxon>Schizophyllum</taxon>
    </lineage>
</organism>
<dbReference type="AlphaFoldDB" id="D8QFW9"/>
<dbReference type="eggNOG" id="ENOG502RD72">
    <property type="taxonomic scope" value="Eukaryota"/>
</dbReference>
<dbReference type="OrthoDB" id="2780168at2759"/>
<name>D8QFW9_SCHCM</name>
<protein>
    <recommendedName>
        <fullName evidence="3">F-box domain-containing protein</fullName>
    </recommendedName>
</protein>
<dbReference type="RefSeq" id="XP_003028099.1">
    <property type="nucleotide sequence ID" value="XM_003028053.1"/>
</dbReference>
<dbReference type="KEGG" id="scm:SCHCO_02553112"/>
<sequence>MPQSLDDLPNELLEQITSYSEVWEKRPPPSSSIFGVLSRVNRRLRDFALPQFFATLHLPLTDVSFAVPTISAGPFVRLLALIRSNPIYGNSIRDLIVGHKFYPFFDLFYIGSANASLSASRYAWEVFGAERPSPWLNLESFACLDMSCGPATIEALQSCANLRSLTLAWDDTTYPDLDGFPNLESLRLAGKAISWDTPSVYWLSMEE</sequence>
<dbReference type="VEuPathDB" id="FungiDB:SCHCODRAFT_02553112"/>